<gene>
    <name evidence="8" type="ORF">EOW65_04675</name>
</gene>
<evidence type="ECO:0000256" key="1">
    <source>
        <dbReference type="ARBA" id="ARBA00022553"/>
    </source>
</evidence>
<reference evidence="8 9" key="1">
    <citation type="submission" date="2019-01" db="EMBL/GenBank/DDBJ databases">
        <title>Sinorhodobacter populi sp. nov. isolated from the symptomatic bark tissue of Populus euramericana canker.</title>
        <authorList>
            <person name="Xu G."/>
        </authorList>
    </citation>
    <scope>NUCLEOTIDE SEQUENCE [LARGE SCALE GENOMIC DNA]</scope>
    <source>
        <strain evidence="8 9">CCTCC AB2012026</strain>
    </source>
</reference>
<dbReference type="OrthoDB" id="7326651at2"/>
<dbReference type="GO" id="GO:0000976">
    <property type="term" value="F:transcription cis-regulatory region binding"/>
    <property type="evidence" value="ECO:0007669"/>
    <property type="project" value="TreeGrafter"/>
</dbReference>
<dbReference type="GO" id="GO:0032993">
    <property type="term" value="C:protein-DNA complex"/>
    <property type="evidence" value="ECO:0007669"/>
    <property type="project" value="TreeGrafter"/>
</dbReference>
<dbReference type="SUPFAM" id="SSF52172">
    <property type="entry name" value="CheY-like"/>
    <property type="match status" value="1"/>
</dbReference>
<dbReference type="EMBL" id="SAVB01000004">
    <property type="protein sequence ID" value="RWR51466.1"/>
    <property type="molecule type" value="Genomic_DNA"/>
</dbReference>
<keyword evidence="1 6" id="KW-0597">Phosphoprotein</keyword>
<comment type="caution">
    <text evidence="8">The sequence shown here is derived from an EMBL/GenBank/DDBJ whole genome shotgun (WGS) entry which is preliminary data.</text>
</comment>
<dbReference type="Pfam" id="PF00072">
    <property type="entry name" value="Response_reg"/>
    <property type="match status" value="1"/>
</dbReference>
<dbReference type="PANTHER" id="PTHR48111">
    <property type="entry name" value="REGULATOR OF RPOS"/>
    <property type="match status" value="1"/>
</dbReference>
<keyword evidence="5" id="KW-0804">Transcription</keyword>
<feature type="modified residue" description="4-aspartylphosphate" evidence="6">
    <location>
        <position position="67"/>
    </location>
</feature>
<evidence type="ECO:0000313" key="8">
    <source>
        <dbReference type="EMBL" id="RWR51466.1"/>
    </source>
</evidence>
<dbReference type="GO" id="GO:0000156">
    <property type="term" value="F:phosphorelay response regulator activity"/>
    <property type="evidence" value="ECO:0007669"/>
    <property type="project" value="TreeGrafter"/>
</dbReference>
<dbReference type="PROSITE" id="PS50110">
    <property type="entry name" value="RESPONSE_REGULATORY"/>
    <property type="match status" value="1"/>
</dbReference>
<feature type="domain" description="Response regulatory" evidence="7">
    <location>
        <begin position="15"/>
        <end position="134"/>
    </location>
</feature>
<proteinExistence type="predicted"/>
<dbReference type="Gene3D" id="3.40.50.2300">
    <property type="match status" value="1"/>
</dbReference>
<dbReference type="GO" id="GO:0005829">
    <property type="term" value="C:cytosol"/>
    <property type="evidence" value="ECO:0007669"/>
    <property type="project" value="TreeGrafter"/>
</dbReference>
<dbReference type="InterPro" id="IPR039420">
    <property type="entry name" value="WalR-like"/>
</dbReference>
<protein>
    <submittedName>
        <fullName evidence="8">Response regulator</fullName>
    </submittedName>
</protein>
<dbReference type="InterPro" id="IPR011006">
    <property type="entry name" value="CheY-like_superfamily"/>
</dbReference>
<dbReference type="InterPro" id="IPR001789">
    <property type="entry name" value="Sig_transdc_resp-reg_receiver"/>
</dbReference>
<dbReference type="PANTHER" id="PTHR48111:SF1">
    <property type="entry name" value="TWO-COMPONENT RESPONSE REGULATOR ORR33"/>
    <property type="match status" value="1"/>
</dbReference>
<keyword evidence="3" id="KW-0805">Transcription regulation</keyword>
<accession>A0A443LQN3</accession>
<dbReference type="GO" id="GO:0006355">
    <property type="term" value="P:regulation of DNA-templated transcription"/>
    <property type="evidence" value="ECO:0007669"/>
    <property type="project" value="TreeGrafter"/>
</dbReference>
<organism evidence="8 9">
    <name type="scientific">Paenirhodobacter ferrireducens</name>
    <dbReference type="NCBI Taxonomy" id="1215032"/>
    <lineage>
        <taxon>Bacteria</taxon>
        <taxon>Pseudomonadati</taxon>
        <taxon>Pseudomonadota</taxon>
        <taxon>Alphaproteobacteria</taxon>
        <taxon>Rhodobacterales</taxon>
        <taxon>Rhodobacter group</taxon>
        <taxon>Paenirhodobacter</taxon>
    </lineage>
</organism>
<evidence type="ECO:0000259" key="7">
    <source>
        <dbReference type="PROSITE" id="PS50110"/>
    </source>
</evidence>
<dbReference type="Proteomes" id="UP000286594">
    <property type="component" value="Unassembled WGS sequence"/>
</dbReference>
<keyword evidence="4" id="KW-0238">DNA-binding</keyword>
<sequence>MAVFPSCRSGDETMALLVVDDDPIILRLMEGVLSSLGYADVQYAMSGEEALQKIGRGGDLFSTFLLDIKMPGMDGIELVRHIRANPLHRRTPILMLTSVTEKPFIDAAFATGATDYITKPIEVQELGARLRVAQVLYSEQQRASDSVKAAQALRSEIDSLQQGQAVPFELADPITLYDVPRVINALAMENYLHRLSRLRRFMVAAVGFQIRRVESLYSMSSPSEFRGILTDVAEAVFENLRHLEVMITYYGNGSFVAIVPRVNDIEREDLEVALGMTLAEFGLTIDCGLPMNVSVSVGDQVHTSMFDTSPKDLIAKTISQAYAQTRTRSGALQQFRGLFN</sequence>
<evidence type="ECO:0000313" key="9">
    <source>
        <dbReference type="Proteomes" id="UP000286594"/>
    </source>
</evidence>
<keyword evidence="9" id="KW-1185">Reference proteome</keyword>
<name>A0A443LQN3_9RHOB</name>
<evidence type="ECO:0000256" key="4">
    <source>
        <dbReference type="ARBA" id="ARBA00023125"/>
    </source>
</evidence>
<dbReference type="AlphaFoldDB" id="A0A443LQN3"/>
<evidence type="ECO:0000256" key="2">
    <source>
        <dbReference type="ARBA" id="ARBA00023012"/>
    </source>
</evidence>
<evidence type="ECO:0000256" key="6">
    <source>
        <dbReference type="PROSITE-ProRule" id="PRU00169"/>
    </source>
</evidence>
<dbReference type="SMART" id="SM00448">
    <property type="entry name" value="REC"/>
    <property type="match status" value="1"/>
</dbReference>
<evidence type="ECO:0000256" key="3">
    <source>
        <dbReference type="ARBA" id="ARBA00023015"/>
    </source>
</evidence>
<evidence type="ECO:0000256" key="5">
    <source>
        <dbReference type="ARBA" id="ARBA00023163"/>
    </source>
</evidence>
<keyword evidence="2" id="KW-0902">Two-component regulatory system</keyword>